<dbReference type="EC" id="2.7.13.3" evidence="2"/>
<dbReference type="InterPro" id="IPR003593">
    <property type="entry name" value="AAA+_ATPase"/>
</dbReference>
<dbReference type="Gene3D" id="3.30.450.20">
    <property type="entry name" value="PAS domain"/>
    <property type="match status" value="1"/>
</dbReference>
<accession>A0A085VCG8</accession>
<dbReference type="InterPro" id="IPR036890">
    <property type="entry name" value="HATPase_C_sf"/>
</dbReference>
<dbReference type="InterPro" id="IPR005467">
    <property type="entry name" value="His_kinase_dom"/>
</dbReference>
<dbReference type="Pfam" id="PF00069">
    <property type="entry name" value="Pkinase"/>
    <property type="match status" value="1"/>
</dbReference>
<evidence type="ECO:0000256" key="3">
    <source>
        <dbReference type="ARBA" id="ARBA00022553"/>
    </source>
</evidence>
<reference evidence="6 7" key="1">
    <citation type="submission" date="2014-07" db="EMBL/GenBank/DDBJ databases">
        <title>Draft Genome Sequences of Environmental Pseudomonas syringae strains.</title>
        <authorList>
            <person name="Baltrus D.A."/>
            <person name="Berge O."/>
            <person name="Morris C."/>
        </authorList>
    </citation>
    <scope>NUCLEOTIDE SEQUENCE [LARGE SCALE GENOMIC DNA]</scope>
    <source>
        <strain evidence="6 7">GAW0119</strain>
    </source>
</reference>
<dbReference type="GO" id="GO:0005524">
    <property type="term" value="F:ATP binding"/>
    <property type="evidence" value="ECO:0007669"/>
    <property type="project" value="InterPro"/>
</dbReference>
<evidence type="ECO:0000313" key="7">
    <source>
        <dbReference type="Proteomes" id="UP000028631"/>
    </source>
</evidence>
<dbReference type="PROSITE" id="PS50109">
    <property type="entry name" value="HIS_KIN"/>
    <property type="match status" value="1"/>
</dbReference>
<dbReference type="InterPro" id="IPR003018">
    <property type="entry name" value="GAF"/>
</dbReference>
<dbReference type="Gene3D" id="3.30.450.40">
    <property type="match status" value="1"/>
</dbReference>
<dbReference type="PANTHER" id="PTHR43642:SF1">
    <property type="entry name" value="HYBRID SIGNAL TRANSDUCTION HISTIDINE KINASE G"/>
    <property type="match status" value="1"/>
</dbReference>
<dbReference type="InterPro" id="IPR041664">
    <property type="entry name" value="AAA_16"/>
</dbReference>
<dbReference type="InterPro" id="IPR025662">
    <property type="entry name" value="Sigma_54_int_dom_ATP-bd_1"/>
</dbReference>
<evidence type="ECO:0000259" key="4">
    <source>
        <dbReference type="PROSITE" id="PS50011"/>
    </source>
</evidence>
<feature type="domain" description="Protein kinase" evidence="4">
    <location>
        <begin position="1"/>
        <end position="287"/>
    </location>
</feature>
<keyword evidence="3" id="KW-0597">Phosphoprotein</keyword>
<dbReference type="Pfam" id="PF13191">
    <property type="entry name" value="AAA_16"/>
    <property type="match status" value="1"/>
</dbReference>
<dbReference type="InterPro" id="IPR011990">
    <property type="entry name" value="TPR-like_helical_dom_sf"/>
</dbReference>
<dbReference type="InterPro" id="IPR011009">
    <property type="entry name" value="Kinase-like_dom_sf"/>
</dbReference>
<proteinExistence type="predicted"/>
<dbReference type="EMBL" id="JPQU01000066">
    <property type="protein sequence ID" value="KFE53131.1"/>
    <property type="molecule type" value="Genomic_DNA"/>
</dbReference>
<dbReference type="Gene3D" id="3.30.565.10">
    <property type="entry name" value="Histidine kinase-like ATPase, C-terminal domain"/>
    <property type="match status" value="1"/>
</dbReference>
<dbReference type="SMART" id="SM00220">
    <property type="entry name" value="S_TKc"/>
    <property type="match status" value="1"/>
</dbReference>
<sequence length="1858" mass="203926">MNGISAEPTASIRVMSDRQVEGYTPQWLGLLSWELLFVDGEVDRYRAHVPGCARRWLISRASAGLLERGLRRIEHQYLMAPLLDPDWAVPPVAVLHTPEGPLLICDDPGGQSLDKVADGSLSIDGFLRLAIGAAHALARAHGKGLLHRDIKPCNLIRGADGKVRLIGFGLGFGTGDAAAVDDAICATLAYMSPEQARRVERQADERSDLYSLGMTLYELITGRLPFDASDAVEWVYCHVARQPVSPQQFRASIPAPLARLILDLIAKNPADRYQSALNLEADLRECLAQWNQFQHIAAFKPACRDAGVQAPEYKVLVPRPVESQALQAAFSRVAQSGACEVVLVSGQTGAGKSTLVRQLHQSLALSQMLFASGKVDPSLPNTPYLSLAQALRSLVMRVVGESADTLAIWREKLTLAVAGHGRLIANLVPEIEMVLGPLGAGPDLPTSETQHLFHYVLQRLLNTFASAQRPLVLFFDDVHRCDEATLSFIASFSEERYENTLLIAAYRDGLDPDSTLSEAFLARLREAPIGVSEIPVSALDLQAVAQWLGRSLHAEPAEIMPLAALVHEKTGGNPFFVGQLVRTLLDERLIRVDRSSTDTNGTLSWDLERIREHRHAENVIGLMVARMARLPAQTRLFLGQMACMGASVDLPTLCRVTQVAQKSLCRHLSPAVEAGLLVEDHQGFAFYHDRVQESACELIALDARAAEHLRIARILIADIDLAERSEALFRIASHLQRIRPEDCFEAERRQFCLLLVRTAQQALESAAIDASLGYVHTSMTLIDEPRWQRCPGLAHELGLVHAQCLLLDGQFELAGQVIDDLLDHVHGLVERAAIYMLKVELLVLDCRYQDAADTAGEGLRLFGIDIPSQVGDLEVEQRYRHLLETLAGREIDRLRELPPMHEATYEAAMGMLSSMIASASFIDDDLLFVLTCQMVQLSLEYGICAASTHGFAWFGVALAHKYEAYEEGAAFARLAHRLVQERGFSSSLSTTLVALDQVSVWTQPLSHGLEHARAALASSYNAGNLTMSCYACNHIVSNLLVMGEHLERVEQEIERGLGFARRARFGDVEAVLDTQARLVRALRLGRAWQSEEPSGERQVLEDVASNSAMTPVVFWWWLFKGVTRFLYRDFDSAAQCLEKAGALAWSTPAHIHLLELHFFSALNLSVSCRHGGNCAETLVRMEPHVRKLDAWAALNPQTFKDKAALVAAEVARLQGDAMRAMTLYEEAVTAAANGGFVHVQALAHELAGEFHHVQGLFTSARSHYRNARDCYQRWGALGKVADLEARGGILRGEASQSRPSISFLTSQDALDLGSVMKASQALSEEIVLDRLIATLLTNTIIHAGAQQALLLLVKNDTPQLTARGRADGQGIDIDLSVLAPSSQQLPLSMLYTVMRTRQLVVIEDALQRQAFAEDEYFQGRDVRSVLCLPLVKQGLVIGVLYLENNLAPGVFTSNRTTVLELLAGQAAISLENARLYTELVEENTRRSEIEAALRTSQATLALGQRISHSGSFRWQPSTDQAVWTDDLFAVWGLPVSEVTPSLPELERLIHPEDLQGFLIAITQAVRHSKAFQLGFRLLNTDGVIRHLELLAEPAGNDVFVGVTTDVTARKTTEAALRNARAELARVSQATIMGELAASIAHEINQPLASIVSNASASVRWLNRPTPVVTEAMSGLNDIVNDSRRAAEIVRALQSLARQTPPRHEPLQIDDVIRQVVALTATEVEQHQVLLYKAFNGPALSVNGDVVQLQQVILNLIMNAVEAMSAINDRPRRLSISSDVIAEQCVVVCVQDNGFGIDEEHAARVFDAFFTTKEKGMGMGLAICRSIIDAHGGILRACNSRADGAMFVFTLPVVPASYR</sequence>
<dbReference type="PROSITE" id="PS50011">
    <property type="entry name" value="PROTEIN_KINASE_DOM"/>
    <property type="match status" value="1"/>
</dbReference>
<dbReference type="PROSITE" id="PS00675">
    <property type="entry name" value="SIGMA54_INTERACT_1"/>
    <property type="match status" value="1"/>
</dbReference>
<dbReference type="SUPFAM" id="SSF52540">
    <property type="entry name" value="P-loop containing nucleoside triphosphate hydrolases"/>
    <property type="match status" value="1"/>
</dbReference>
<dbReference type="InterPro" id="IPR053159">
    <property type="entry name" value="Hybrid_Histidine_Kinase"/>
</dbReference>
<protein>
    <recommendedName>
        <fullName evidence="2">histidine kinase</fullName>
        <ecNumber evidence="2">2.7.13.3</ecNumber>
    </recommendedName>
</protein>
<dbReference type="SUPFAM" id="SSF55874">
    <property type="entry name" value="ATPase domain of HSP90 chaperone/DNA topoisomerase II/histidine kinase"/>
    <property type="match status" value="1"/>
</dbReference>
<dbReference type="SUPFAM" id="SSF55785">
    <property type="entry name" value="PYP-like sensor domain (PAS domain)"/>
    <property type="match status" value="1"/>
</dbReference>
<dbReference type="InterPro" id="IPR027417">
    <property type="entry name" value="P-loop_NTPase"/>
</dbReference>
<feature type="domain" description="Histidine kinase" evidence="5">
    <location>
        <begin position="1638"/>
        <end position="1854"/>
    </location>
</feature>
<dbReference type="InterPro" id="IPR000719">
    <property type="entry name" value="Prot_kinase_dom"/>
</dbReference>
<evidence type="ECO:0000313" key="6">
    <source>
        <dbReference type="EMBL" id="KFE53131.1"/>
    </source>
</evidence>
<dbReference type="CDD" id="cd14014">
    <property type="entry name" value="STKc_PknB_like"/>
    <property type="match status" value="1"/>
</dbReference>
<evidence type="ECO:0000259" key="5">
    <source>
        <dbReference type="PROSITE" id="PS50109"/>
    </source>
</evidence>
<keyword evidence="7" id="KW-1185">Reference proteome</keyword>
<dbReference type="PATRIC" id="fig|317.175.peg.4342"/>
<dbReference type="OrthoDB" id="9801841at2"/>
<dbReference type="GO" id="GO:0000155">
    <property type="term" value="F:phosphorelay sensor kinase activity"/>
    <property type="evidence" value="ECO:0007669"/>
    <property type="project" value="InterPro"/>
</dbReference>
<dbReference type="SUPFAM" id="SSF56112">
    <property type="entry name" value="Protein kinase-like (PK-like)"/>
    <property type="match status" value="1"/>
</dbReference>
<dbReference type="SUPFAM" id="SSF48452">
    <property type="entry name" value="TPR-like"/>
    <property type="match status" value="1"/>
</dbReference>
<dbReference type="Gene3D" id="1.10.287.130">
    <property type="match status" value="1"/>
</dbReference>
<dbReference type="CDD" id="cd00082">
    <property type="entry name" value="HisKA"/>
    <property type="match status" value="1"/>
</dbReference>
<dbReference type="Pfam" id="PF02518">
    <property type="entry name" value="HATPase_c"/>
    <property type="match status" value="1"/>
</dbReference>
<dbReference type="Proteomes" id="UP000028631">
    <property type="component" value="Unassembled WGS sequence"/>
</dbReference>
<dbReference type="Pfam" id="PF01590">
    <property type="entry name" value="GAF"/>
    <property type="match status" value="1"/>
</dbReference>
<dbReference type="Gene3D" id="3.40.50.300">
    <property type="entry name" value="P-loop containing nucleotide triphosphate hydrolases"/>
    <property type="match status" value="1"/>
</dbReference>
<evidence type="ECO:0000256" key="1">
    <source>
        <dbReference type="ARBA" id="ARBA00000085"/>
    </source>
</evidence>
<evidence type="ECO:0000256" key="2">
    <source>
        <dbReference type="ARBA" id="ARBA00012438"/>
    </source>
</evidence>
<gene>
    <name evidence="6" type="ORF">IV01_20795</name>
</gene>
<comment type="caution">
    <text evidence="6">The sequence shown here is derived from an EMBL/GenBank/DDBJ whole genome shotgun (WGS) entry which is preliminary data.</text>
</comment>
<dbReference type="SUPFAM" id="SSF55781">
    <property type="entry name" value="GAF domain-like"/>
    <property type="match status" value="1"/>
</dbReference>
<comment type="catalytic activity">
    <reaction evidence="1">
        <text>ATP + protein L-histidine = ADP + protein N-phospho-L-histidine.</text>
        <dbReference type="EC" id="2.7.13.3"/>
    </reaction>
</comment>
<dbReference type="InterPro" id="IPR003661">
    <property type="entry name" value="HisK_dim/P_dom"/>
</dbReference>
<dbReference type="InterPro" id="IPR035965">
    <property type="entry name" value="PAS-like_dom_sf"/>
</dbReference>
<dbReference type="SMART" id="SM00387">
    <property type="entry name" value="HATPase_c"/>
    <property type="match status" value="1"/>
</dbReference>
<dbReference type="InterPro" id="IPR029016">
    <property type="entry name" value="GAF-like_dom_sf"/>
</dbReference>
<dbReference type="RefSeq" id="WP_032630683.1">
    <property type="nucleotide sequence ID" value="NZ_JPQU01000066.1"/>
</dbReference>
<dbReference type="Gene3D" id="1.25.40.10">
    <property type="entry name" value="Tetratricopeptide repeat domain"/>
    <property type="match status" value="1"/>
</dbReference>
<dbReference type="Gene3D" id="1.10.510.10">
    <property type="entry name" value="Transferase(Phosphotransferase) domain 1"/>
    <property type="match status" value="1"/>
</dbReference>
<dbReference type="SMART" id="SM00388">
    <property type="entry name" value="HisKA"/>
    <property type="match status" value="1"/>
</dbReference>
<dbReference type="InterPro" id="IPR036097">
    <property type="entry name" value="HisK_dim/P_sf"/>
</dbReference>
<dbReference type="InterPro" id="IPR003594">
    <property type="entry name" value="HATPase_dom"/>
</dbReference>
<dbReference type="SMART" id="SM00382">
    <property type="entry name" value="AAA"/>
    <property type="match status" value="1"/>
</dbReference>
<name>A0A085VCG8_PSESX</name>
<dbReference type="SMART" id="SM00065">
    <property type="entry name" value="GAF"/>
    <property type="match status" value="1"/>
</dbReference>
<organism evidence="6 7">
    <name type="scientific">Pseudomonas syringae</name>
    <dbReference type="NCBI Taxonomy" id="317"/>
    <lineage>
        <taxon>Bacteria</taxon>
        <taxon>Pseudomonadati</taxon>
        <taxon>Pseudomonadota</taxon>
        <taxon>Gammaproteobacteria</taxon>
        <taxon>Pseudomonadales</taxon>
        <taxon>Pseudomonadaceae</taxon>
        <taxon>Pseudomonas</taxon>
    </lineage>
</organism>
<dbReference type="SUPFAM" id="SSF47384">
    <property type="entry name" value="Homodimeric domain of signal transducing histidine kinase"/>
    <property type="match status" value="1"/>
</dbReference>
<dbReference type="PANTHER" id="PTHR43642">
    <property type="entry name" value="HYBRID SIGNAL TRANSDUCTION HISTIDINE KINASE G"/>
    <property type="match status" value="1"/>
</dbReference>
<dbReference type="PRINTS" id="PR00344">
    <property type="entry name" value="BCTRLSENSOR"/>
</dbReference>
<dbReference type="InterPro" id="IPR004358">
    <property type="entry name" value="Sig_transdc_His_kin-like_C"/>
</dbReference>